<accession>A0A0W0EZY0</accession>
<organism evidence="1 2">
    <name type="scientific">Moniliophthora roreri</name>
    <name type="common">Frosty pod rot fungus</name>
    <name type="synonym">Monilia roreri</name>
    <dbReference type="NCBI Taxonomy" id="221103"/>
    <lineage>
        <taxon>Eukaryota</taxon>
        <taxon>Fungi</taxon>
        <taxon>Dikarya</taxon>
        <taxon>Basidiomycota</taxon>
        <taxon>Agaricomycotina</taxon>
        <taxon>Agaricomycetes</taxon>
        <taxon>Agaricomycetidae</taxon>
        <taxon>Agaricales</taxon>
        <taxon>Marasmiineae</taxon>
        <taxon>Marasmiaceae</taxon>
        <taxon>Moniliophthora</taxon>
    </lineage>
</organism>
<protein>
    <submittedName>
        <fullName evidence="1">Uncharacterized protein</fullName>
    </submittedName>
</protein>
<dbReference type="AlphaFoldDB" id="A0A0W0EZY0"/>
<reference evidence="1 2" key="1">
    <citation type="submission" date="2015-12" db="EMBL/GenBank/DDBJ databases">
        <title>Draft genome sequence of Moniliophthora roreri, the causal agent of frosty pod rot of cacao.</title>
        <authorList>
            <person name="Aime M.C."/>
            <person name="Diaz-Valderrama J.R."/>
            <person name="Kijpornyongpan T."/>
            <person name="Phillips-Mora W."/>
        </authorList>
    </citation>
    <scope>NUCLEOTIDE SEQUENCE [LARGE SCALE GENOMIC DNA]</scope>
    <source>
        <strain evidence="1 2">MCA 2952</strain>
    </source>
</reference>
<gene>
    <name evidence="1" type="ORF">WG66_17807</name>
</gene>
<sequence>MYTKLNTLHSQLDIKLKSTIQTYDTAWAALLELKGSGDWEKVLQVLRKEDVRAIGEQVMKDHEEEGFQTAQKQAGVDSKDIEHMLRGKSATLPTILADPMASLNPGKRDTISWIWYIFGPQEDDTDKALEDIEGASKKEIEASLHVEWLKARARACRSKEEVQLVEEEMCRAIEFCRWRSKWWQEQIGMHNGSETWLEEGLKAYAPEQGSAESFCAYTWYNRLHLIHQHAKAI</sequence>
<comment type="caution">
    <text evidence="1">The sequence shown here is derived from an EMBL/GenBank/DDBJ whole genome shotgun (WGS) entry which is preliminary data.</text>
</comment>
<name>A0A0W0EZY0_MONRR</name>
<evidence type="ECO:0000313" key="2">
    <source>
        <dbReference type="Proteomes" id="UP000054988"/>
    </source>
</evidence>
<dbReference type="Proteomes" id="UP000054988">
    <property type="component" value="Unassembled WGS sequence"/>
</dbReference>
<proteinExistence type="predicted"/>
<evidence type="ECO:0000313" key="1">
    <source>
        <dbReference type="EMBL" id="KTB29611.1"/>
    </source>
</evidence>
<dbReference type="EMBL" id="LATX01002426">
    <property type="protein sequence ID" value="KTB29611.1"/>
    <property type="molecule type" value="Genomic_DNA"/>
</dbReference>